<proteinExistence type="inferred from homology"/>
<dbReference type="Pfam" id="PF00293">
    <property type="entry name" value="NUDIX"/>
    <property type="match status" value="1"/>
</dbReference>
<evidence type="ECO:0000256" key="3">
    <source>
        <dbReference type="ARBA" id="ARBA00005279"/>
    </source>
</evidence>
<keyword evidence="4" id="KW-0963">Cytoplasm</keyword>
<evidence type="ECO:0000256" key="1">
    <source>
        <dbReference type="ARBA" id="ARBA00001936"/>
    </source>
</evidence>
<dbReference type="InterPro" id="IPR007722">
    <property type="entry name" value="DCP2_BoxA"/>
</dbReference>
<keyword evidence="5" id="KW-0479">Metal-binding</keyword>
<dbReference type="CTD" id="20230850"/>
<evidence type="ECO:0000256" key="8">
    <source>
        <dbReference type="ARBA" id="ARBA00023211"/>
    </source>
</evidence>
<keyword evidence="6" id="KW-0378">Hydrolase</keyword>
<comment type="similarity">
    <text evidence="3">Belongs to the Nudix hydrolase family. DCP2 subfamily.</text>
</comment>
<dbReference type="InterPro" id="IPR020084">
    <property type="entry name" value="NUDIX_hydrolase_CS"/>
</dbReference>
<sequence>MEHLPSVTISHTPVSTIPAYVLDDLCSRFIINVPEQEREDSIRVFFQIELAHWFYLDFYCAEQPELKTLIFRHCPVLNGTPDEVERKLVEWKAYKMSVPTYGAIILDPEIKFCLLVQGWWVKSSWGFPKGKVNAAEAPHDCASREVMEETGLDISQLIDKNVFLESQMNGQLIRLYIVPGVSLDTHFQPKTRKEIKSMQWFPVDVLPSHKRDQNCRTQLGMNPNNFFMVIPFVRYEFRCFYLNFISLWTL</sequence>
<evidence type="ECO:0000256" key="7">
    <source>
        <dbReference type="ARBA" id="ARBA00022884"/>
    </source>
</evidence>
<dbReference type="InterPro" id="IPR036189">
    <property type="entry name" value="DCP2_BoxA_sf"/>
</dbReference>
<dbReference type="AlphaFoldDB" id="V4ATN6"/>
<keyword evidence="8" id="KW-0464">Manganese</keyword>
<dbReference type="InterPro" id="IPR015797">
    <property type="entry name" value="NUDIX_hydrolase-like_dom_sf"/>
</dbReference>
<protein>
    <recommendedName>
        <fullName evidence="10">mRNA-decapping enzyme 2</fullName>
    </recommendedName>
</protein>
<dbReference type="GO" id="GO:0030145">
    <property type="term" value="F:manganese ion binding"/>
    <property type="evidence" value="ECO:0007669"/>
    <property type="project" value="InterPro"/>
</dbReference>
<dbReference type="SUPFAM" id="SSF140586">
    <property type="entry name" value="Dcp2 domain-like"/>
    <property type="match status" value="1"/>
</dbReference>
<dbReference type="Gene3D" id="3.90.79.10">
    <property type="entry name" value="Nucleoside Triphosphate Pyrophosphohydrolase"/>
    <property type="match status" value="1"/>
</dbReference>
<dbReference type="STRING" id="225164.V4ATN6"/>
<evidence type="ECO:0000256" key="2">
    <source>
        <dbReference type="ARBA" id="ARBA00004496"/>
    </source>
</evidence>
<dbReference type="Proteomes" id="UP000030746">
    <property type="component" value="Unassembled WGS sequence"/>
</dbReference>
<evidence type="ECO:0000313" key="12">
    <source>
        <dbReference type="EMBL" id="ESP00663.1"/>
    </source>
</evidence>
<keyword evidence="13" id="KW-1185">Reference proteome</keyword>
<dbReference type="InterPro" id="IPR000086">
    <property type="entry name" value="NUDIX_hydrolase_dom"/>
</dbReference>
<evidence type="ECO:0000256" key="10">
    <source>
        <dbReference type="ARBA" id="ARBA00078183"/>
    </source>
</evidence>
<accession>V4ATN6</accession>
<dbReference type="GO" id="GO:0140933">
    <property type="term" value="F:5'-(N(7)-methylguanosine 5'-triphospho)-[mRNA] hydrolase activity"/>
    <property type="evidence" value="ECO:0007669"/>
    <property type="project" value="UniProtKB-EC"/>
</dbReference>
<evidence type="ECO:0000256" key="9">
    <source>
        <dbReference type="ARBA" id="ARBA00047661"/>
    </source>
</evidence>
<dbReference type="SUPFAM" id="SSF55811">
    <property type="entry name" value="Nudix"/>
    <property type="match status" value="1"/>
</dbReference>
<comment type="cofactor">
    <cofactor evidence="1">
        <name>Mn(2+)</name>
        <dbReference type="ChEBI" id="CHEBI:29035"/>
    </cofactor>
</comment>
<dbReference type="OMA" id="PIRLCFQ"/>
<feature type="domain" description="Nudix hydrolase" evidence="11">
    <location>
        <begin position="96"/>
        <end position="223"/>
    </location>
</feature>
<dbReference type="SMART" id="SM01125">
    <property type="entry name" value="DCP2"/>
    <property type="match status" value="1"/>
</dbReference>
<keyword evidence="7" id="KW-0694">RNA-binding</keyword>
<evidence type="ECO:0000256" key="6">
    <source>
        <dbReference type="ARBA" id="ARBA00022801"/>
    </source>
</evidence>
<evidence type="ECO:0000259" key="11">
    <source>
        <dbReference type="PROSITE" id="PS51462"/>
    </source>
</evidence>
<dbReference type="HOGENOM" id="CLU_008108_2_0_1"/>
<dbReference type="PANTHER" id="PTHR23114:SF17">
    <property type="entry name" value="M7GPPPN-MRNA HYDROLASE"/>
    <property type="match status" value="1"/>
</dbReference>
<dbReference type="GO" id="GO:0000184">
    <property type="term" value="P:nuclear-transcribed mRNA catabolic process, nonsense-mediated decay"/>
    <property type="evidence" value="ECO:0007669"/>
    <property type="project" value="InterPro"/>
</dbReference>
<dbReference type="PROSITE" id="PS00893">
    <property type="entry name" value="NUDIX_BOX"/>
    <property type="match status" value="1"/>
</dbReference>
<dbReference type="PANTHER" id="PTHR23114">
    <property type="entry name" value="M7GPPPN-MRNA HYDROLASE"/>
    <property type="match status" value="1"/>
</dbReference>
<dbReference type="FunFam" id="3.90.79.10:FF:000003">
    <property type="entry name" value="M7GpppN-mRNA hydrolase isoform 2"/>
    <property type="match status" value="1"/>
</dbReference>
<dbReference type="EMBL" id="KB200701">
    <property type="protein sequence ID" value="ESP00663.1"/>
    <property type="molecule type" value="Genomic_DNA"/>
</dbReference>
<comment type="subcellular location">
    <subcellularLocation>
        <location evidence="2">Cytoplasm</location>
    </subcellularLocation>
</comment>
<reference evidence="12 13" key="1">
    <citation type="journal article" date="2013" name="Nature">
        <title>Insights into bilaterian evolution from three spiralian genomes.</title>
        <authorList>
            <person name="Simakov O."/>
            <person name="Marletaz F."/>
            <person name="Cho S.J."/>
            <person name="Edsinger-Gonzales E."/>
            <person name="Havlak P."/>
            <person name="Hellsten U."/>
            <person name="Kuo D.H."/>
            <person name="Larsson T."/>
            <person name="Lv J."/>
            <person name="Arendt D."/>
            <person name="Savage R."/>
            <person name="Osoegawa K."/>
            <person name="de Jong P."/>
            <person name="Grimwood J."/>
            <person name="Chapman J.A."/>
            <person name="Shapiro H."/>
            <person name="Aerts A."/>
            <person name="Otillar R.P."/>
            <person name="Terry A.Y."/>
            <person name="Boore J.L."/>
            <person name="Grigoriev I.V."/>
            <person name="Lindberg D.R."/>
            <person name="Seaver E.C."/>
            <person name="Weisblat D.A."/>
            <person name="Putnam N.H."/>
            <person name="Rokhsar D.S."/>
        </authorList>
    </citation>
    <scope>NUCLEOTIDE SEQUENCE [LARGE SCALE GENOMIC DNA]</scope>
</reference>
<dbReference type="GO" id="GO:0000290">
    <property type="term" value="P:deadenylation-dependent decapping of nuclear-transcribed mRNA"/>
    <property type="evidence" value="ECO:0007669"/>
    <property type="project" value="InterPro"/>
</dbReference>
<dbReference type="Gene3D" id="1.10.10.1050">
    <property type="entry name" value="Dcp2, box A domain"/>
    <property type="match status" value="1"/>
</dbReference>
<evidence type="ECO:0000256" key="4">
    <source>
        <dbReference type="ARBA" id="ARBA00022490"/>
    </source>
</evidence>
<organism evidence="12 13">
    <name type="scientific">Lottia gigantea</name>
    <name type="common">Giant owl limpet</name>
    <dbReference type="NCBI Taxonomy" id="225164"/>
    <lineage>
        <taxon>Eukaryota</taxon>
        <taxon>Metazoa</taxon>
        <taxon>Spiralia</taxon>
        <taxon>Lophotrochozoa</taxon>
        <taxon>Mollusca</taxon>
        <taxon>Gastropoda</taxon>
        <taxon>Patellogastropoda</taxon>
        <taxon>Lottioidea</taxon>
        <taxon>Lottiidae</taxon>
        <taxon>Lottia</taxon>
    </lineage>
</organism>
<dbReference type="KEGG" id="lgi:LOTGIDRAFT_112447"/>
<dbReference type="CDD" id="cd03672">
    <property type="entry name" value="NUDIX_Dcp2p_Nudt20"/>
    <property type="match status" value="1"/>
</dbReference>
<dbReference type="GO" id="GO:0000932">
    <property type="term" value="C:P-body"/>
    <property type="evidence" value="ECO:0007669"/>
    <property type="project" value="TreeGrafter"/>
</dbReference>
<dbReference type="GeneID" id="20230850"/>
<dbReference type="PROSITE" id="PS51462">
    <property type="entry name" value="NUDIX"/>
    <property type="match status" value="1"/>
</dbReference>
<gene>
    <name evidence="12" type="ORF">LOTGIDRAFT_112447</name>
</gene>
<dbReference type="RefSeq" id="XP_009048782.1">
    <property type="nucleotide sequence ID" value="XM_009050534.1"/>
</dbReference>
<comment type="catalytic activity">
    <reaction evidence="9">
        <text>a 5'-end (N(7)-methyl 5'-triphosphoguanosine)-ribonucleoside in mRNA + H2O = N(7)-methyl-GDP + a 5'-end phospho-ribonucleoside in mRNA + 2 H(+)</text>
        <dbReference type="Rhea" id="RHEA:67484"/>
        <dbReference type="Rhea" id="RHEA-COMP:15692"/>
        <dbReference type="Rhea" id="RHEA-COMP:17167"/>
        <dbReference type="ChEBI" id="CHEBI:15377"/>
        <dbReference type="ChEBI" id="CHEBI:15378"/>
        <dbReference type="ChEBI" id="CHEBI:63714"/>
        <dbReference type="ChEBI" id="CHEBI:138282"/>
        <dbReference type="ChEBI" id="CHEBI:156461"/>
        <dbReference type="EC" id="3.6.1.62"/>
    </reaction>
    <physiologicalReaction direction="left-to-right" evidence="9">
        <dbReference type="Rhea" id="RHEA:67485"/>
    </physiologicalReaction>
</comment>
<evidence type="ECO:0000313" key="13">
    <source>
        <dbReference type="Proteomes" id="UP000030746"/>
    </source>
</evidence>
<name>V4ATN6_LOTGI</name>
<dbReference type="GO" id="GO:0003723">
    <property type="term" value="F:RNA binding"/>
    <property type="evidence" value="ECO:0007669"/>
    <property type="project" value="UniProtKB-KW"/>
</dbReference>
<dbReference type="InterPro" id="IPR044099">
    <property type="entry name" value="Dcp2_NUDIX"/>
</dbReference>
<evidence type="ECO:0000256" key="5">
    <source>
        <dbReference type="ARBA" id="ARBA00022723"/>
    </source>
</evidence>
<dbReference type="OrthoDB" id="18996at2759"/>
<dbReference type="Pfam" id="PF05026">
    <property type="entry name" value="DCP2"/>
    <property type="match status" value="1"/>
</dbReference>